<dbReference type="AlphaFoldDB" id="E6QS46"/>
<comment type="caution">
    <text evidence="1">The sequence shown here is derived from an EMBL/GenBank/DDBJ whole genome shotgun (WGS) entry which is preliminary data.</text>
</comment>
<accession>E6QS46</accession>
<evidence type="ECO:0000313" key="1">
    <source>
        <dbReference type="EMBL" id="CBI10068.1"/>
    </source>
</evidence>
<dbReference type="EMBL" id="CABR01000068">
    <property type="protein sequence ID" value="CBI10068.1"/>
    <property type="molecule type" value="Genomic_DNA"/>
</dbReference>
<organism evidence="1">
    <name type="scientific">mine drainage metagenome</name>
    <dbReference type="NCBI Taxonomy" id="410659"/>
    <lineage>
        <taxon>unclassified sequences</taxon>
        <taxon>metagenomes</taxon>
        <taxon>ecological metagenomes</taxon>
    </lineage>
</organism>
<name>E6QS46_9ZZZZ</name>
<protein>
    <submittedName>
        <fullName evidence="1">Putative Tfp pilus assembly protein PilX</fullName>
    </submittedName>
</protein>
<gene>
    <name evidence="1" type="ORF">CARN7_0828</name>
</gene>
<reference evidence="1" key="1">
    <citation type="submission" date="2009-10" db="EMBL/GenBank/DDBJ databases">
        <title>Diversity of trophic interactions inside an arsenic-rich microbial ecosystem.</title>
        <authorList>
            <person name="Bertin P.N."/>
            <person name="Heinrich-Salmeron A."/>
            <person name="Pelletier E."/>
            <person name="Goulhen-Chollet F."/>
            <person name="Arsene-Ploetze F."/>
            <person name="Gallien S."/>
            <person name="Calteau A."/>
            <person name="Vallenet D."/>
            <person name="Casiot C."/>
            <person name="Chane-Woon-Ming B."/>
            <person name="Giloteaux L."/>
            <person name="Barakat M."/>
            <person name="Bonnefoy V."/>
            <person name="Bruneel O."/>
            <person name="Chandler M."/>
            <person name="Cleiss J."/>
            <person name="Duran R."/>
            <person name="Elbaz-Poulichet F."/>
            <person name="Fonknechten N."/>
            <person name="Lauga B."/>
            <person name="Mornico D."/>
            <person name="Ortet P."/>
            <person name="Schaeffer C."/>
            <person name="Siguier P."/>
            <person name="Alexander Thil Smith A."/>
            <person name="Van Dorsselaer A."/>
            <person name="Weissenbach J."/>
            <person name="Medigue C."/>
            <person name="Le Paslier D."/>
        </authorList>
    </citation>
    <scope>NUCLEOTIDE SEQUENCE</scope>
</reference>
<proteinExistence type="predicted"/>
<sequence>MGQLKQKQTGVVLFIALIALVVLTLAGIAMVHSTTTANLIAENRAYDLAAVQVSDTGVESAIVLLTNTILAHPDTAIANVYFPLSQALQPDGTPVANWSAIPMATIQGYGVQYVIERMCTGTTLPIPVTSLSTYCMTLNNTAASSNGSKLAGQIALNSAPTFVYYRISVRATGPKNTTSIIRAMVVY</sequence>